<reference evidence="7 8" key="1">
    <citation type="submission" date="2013-08" db="EMBL/GenBank/DDBJ databases">
        <authorList>
            <person name="Weinstock G."/>
            <person name="Sodergren E."/>
            <person name="Wylie T."/>
            <person name="Fulton L."/>
            <person name="Fulton R."/>
            <person name="Fronick C."/>
            <person name="O'Laughlin M."/>
            <person name="Godfrey J."/>
            <person name="Miner T."/>
            <person name="Herter B."/>
            <person name="Appelbaum E."/>
            <person name="Cordes M."/>
            <person name="Lek S."/>
            <person name="Wollam A."/>
            <person name="Pepin K.H."/>
            <person name="Palsikar V.B."/>
            <person name="Mitreva M."/>
            <person name="Wilson R.K."/>
        </authorList>
    </citation>
    <scope>NUCLEOTIDE SEQUENCE [LARGE SCALE GENOMIC DNA]</scope>
    <source>
        <strain evidence="7 8">ATCC 14665</strain>
    </source>
</reference>
<evidence type="ECO:0000256" key="4">
    <source>
        <dbReference type="ARBA" id="ARBA00023163"/>
    </source>
</evidence>
<feature type="domain" description="HTH lacI-type" evidence="6">
    <location>
        <begin position="24"/>
        <end position="78"/>
    </location>
</feature>
<evidence type="ECO:0000313" key="7">
    <source>
        <dbReference type="EMBL" id="ERK70873.1"/>
    </source>
</evidence>
<evidence type="ECO:0000256" key="5">
    <source>
        <dbReference type="SAM" id="MobiDB-lite"/>
    </source>
</evidence>
<dbReference type="InterPro" id="IPR046335">
    <property type="entry name" value="LacI/GalR-like_sensor"/>
</dbReference>
<feature type="compositionally biased region" description="Basic and acidic residues" evidence="5">
    <location>
        <begin position="1"/>
        <end position="21"/>
    </location>
</feature>
<keyword evidence="3" id="KW-0238">DNA-binding</keyword>
<evidence type="ECO:0000256" key="3">
    <source>
        <dbReference type="ARBA" id="ARBA00023125"/>
    </source>
</evidence>
<dbReference type="AlphaFoldDB" id="U2T044"/>
<dbReference type="Pfam" id="PF13377">
    <property type="entry name" value="Peripla_BP_3"/>
    <property type="match status" value="1"/>
</dbReference>
<keyword evidence="4" id="KW-0804">Transcription</keyword>
<dbReference type="PROSITE" id="PS50932">
    <property type="entry name" value="HTH_LACI_2"/>
    <property type="match status" value="1"/>
</dbReference>
<dbReference type="SUPFAM" id="SSF53822">
    <property type="entry name" value="Periplasmic binding protein-like I"/>
    <property type="match status" value="1"/>
</dbReference>
<evidence type="ECO:0000256" key="1">
    <source>
        <dbReference type="ARBA" id="ARBA00022491"/>
    </source>
</evidence>
<dbReference type="InterPro" id="IPR028082">
    <property type="entry name" value="Peripla_BP_I"/>
</dbReference>
<dbReference type="PANTHER" id="PTHR30146:SF148">
    <property type="entry name" value="HTH-TYPE TRANSCRIPTIONAL REPRESSOR PURR-RELATED"/>
    <property type="match status" value="1"/>
</dbReference>
<dbReference type="Gene3D" id="1.10.260.40">
    <property type="entry name" value="lambda repressor-like DNA-binding domains"/>
    <property type="match status" value="1"/>
</dbReference>
<organism evidence="7 8">
    <name type="scientific">Leifsonia aquatica ATCC 14665</name>
    <dbReference type="NCBI Taxonomy" id="1358026"/>
    <lineage>
        <taxon>Bacteria</taxon>
        <taxon>Bacillati</taxon>
        <taxon>Actinomycetota</taxon>
        <taxon>Actinomycetes</taxon>
        <taxon>Micrococcales</taxon>
        <taxon>Microbacteriaceae</taxon>
        <taxon>Leifsonia</taxon>
    </lineage>
</organism>
<sequence length="376" mass="39955">MTRTPPRDKEGVAMSTERERTPSPTISEVAEAAGVGRATVARTLGGYGSVSPKTRDRILAVAKELGYRPNSIARSMTTGETRTLGLVLADVGNPFFAGVLRGFSDAARTAGYDVIVLSTDENLQLEEAAIEVLVDKQVDGIALAPAAGRTDPLPHLDIVAKREIPLVLLDRLVDAVDADAVVINNREASREAVASLIDQGHRRIGFVWGPVTTEPAADADDLRRIIDNALWSDGERLLGYLDALERAGIPFDTSLVTHVLKNEPQATRAVLGMLSLSDPPTAIFATETDALTGSLRALRQRGLRCPEDVSLIGFDDSSWASVMTPPMSVVAQPMHQLGALTAECLLARVGGSEAPTATHVLEADFVARESVAPPAS</sequence>
<dbReference type="SUPFAM" id="SSF47413">
    <property type="entry name" value="lambda repressor-like DNA-binding domains"/>
    <property type="match status" value="1"/>
</dbReference>
<dbReference type="SMART" id="SM00354">
    <property type="entry name" value="HTH_LACI"/>
    <property type="match status" value="1"/>
</dbReference>
<dbReference type="PATRIC" id="fig|1358026.3.peg.2375"/>
<evidence type="ECO:0000313" key="8">
    <source>
        <dbReference type="Proteomes" id="UP000016605"/>
    </source>
</evidence>
<dbReference type="Pfam" id="PF00356">
    <property type="entry name" value="LacI"/>
    <property type="match status" value="1"/>
</dbReference>
<keyword evidence="2" id="KW-0805">Transcription regulation</keyword>
<evidence type="ECO:0000256" key="2">
    <source>
        <dbReference type="ARBA" id="ARBA00023015"/>
    </source>
</evidence>
<dbReference type="GO" id="GO:0003700">
    <property type="term" value="F:DNA-binding transcription factor activity"/>
    <property type="evidence" value="ECO:0007669"/>
    <property type="project" value="TreeGrafter"/>
</dbReference>
<evidence type="ECO:0000259" key="6">
    <source>
        <dbReference type="PROSITE" id="PS50932"/>
    </source>
</evidence>
<dbReference type="CDD" id="cd06267">
    <property type="entry name" value="PBP1_LacI_sugar_binding-like"/>
    <property type="match status" value="1"/>
</dbReference>
<accession>U2T044</accession>
<protein>
    <submittedName>
        <fullName evidence="7">Sugar-binding domain protein</fullName>
    </submittedName>
</protein>
<dbReference type="CDD" id="cd01392">
    <property type="entry name" value="HTH_LacI"/>
    <property type="match status" value="1"/>
</dbReference>
<feature type="region of interest" description="Disordered" evidence="5">
    <location>
        <begin position="1"/>
        <end position="24"/>
    </location>
</feature>
<dbReference type="HOGENOM" id="CLU_037628_6_1_11"/>
<gene>
    <name evidence="7" type="ORF">N136_02795</name>
</gene>
<proteinExistence type="predicted"/>
<dbReference type="InterPro" id="IPR000843">
    <property type="entry name" value="HTH_LacI"/>
</dbReference>
<dbReference type="PANTHER" id="PTHR30146">
    <property type="entry name" value="LACI-RELATED TRANSCRIPTIONAL REPRESSOR"/>
    <property type="match status" value="1"/>
</dbReference>
<name>U2T044_LEIAQ</name>
<keyword evidence="1" id="KW-0678">Repressor</keyword>
<dbReference type="InterPro" id="IPR010982">
    <property type="entry name" value="Lambda_DNA-bd_dom_sf"/>
</dbReference>
<dbReference type="EMBL" id="AWVQ01000366">
    <property type="protein sequence ID" value="ERK70873.1"/>
    <property type="molecule type" value="Genomic_DNA"/>
</dbReference>
<dbReference type="GO" id="GO:0000976">
    <property type="term" value="F:transcription cis-regulatory region binding"/>
    <property type="evidence" value="ECO:0007669"/>
    <property type="project" value="TreeGrafter"/>
</dbReference>
<comment type="caution">
    <text evidence="7">The sequence shown here is derived from an EMBL/GenBank/DDBJ whole genome shotgun (WGS) entry which is preliminary data.</text>
</comment>
<dbReference type="Proteomes" id="UP000016605">
    <property type="component" value="Unassembled WGS sequence"/>
</dbReference>
<dbReference type="Gene3D" id="3.40.50.2300">
    <property type="match status" value="2"/>
</dbReference>